<feature type="active site" description="Proton acceptor" evidence="1">
    <location>
        <position position="186"/>
    </location>
</feature>
<evidence type="ECO:0000313" key="3">
    <source>
        <dbReference type="Proteomes" id="UP000505355"/>
    </source>
</evidence>
<dbReference type="SMART" id="SM01059">
    <property type="entry name" value="CAT"/>
    <property type="match status" value="1"/>
</dbReference>
<sequence>MKQKLDVDSWNRKEHFRFFNSFDQPYFGVTVDVDCTRAYQNAKDLDVSFYSYYLHKILAAVNAVESFKYGIDGEDVYISGRVDASTTILRDDKTFGLSYIRYEEDIHDFHQVVIAEIERVKNTTGIFTTGPLTDVIHFSALPWVSFNNISQAHNNKSGDSCPKITVGKLTEANGIKSMPVHIHVHHGLVDGYHVGLYIDKLQQLLDG</sequence>
<dbReference type="PANTHER" id="PTHR38474:SF1">
    <property type="entry name" value="SLR0299 PROTEIN"/>
    <property type="match status" value="1"/>
</dbReference>
<dbReference type="KEGG" id="mmab:HQ865_19235"/>
<accession>A0A7D4QVP7</accession>
<evidence type="ECO:0000256" key="1">
    <source>
        <dbReference type="PIRSR" id="PIRSR000440-1"/>
    </source>
</evidence>
<name>A0A7D4QVP7_9SPHI</name>
<dbReference type="PANTHER" id="PTHR38474">
    <property type="entry name" value="SLR0299 PROTEIN"/>
    <property type="match status" value="1"/>
</dbReference>
<dbReference type="Gene3D" id="3.30.559.10">
    <property type="entry name" value="Chloramphenicol acetyltransferase-like domain"/>
    <property type="match status" value="1"/>
</dbReference>
<gene>
    <name evidence="2" type="ORF">HQ865_19235</name>
</gene>
<dbReference type="RefSeq" id="WP_173416467.1">
    <property type="nucleotide sequence ID" value="NZ_CP054139.1"/>
</dbReference>
<keyword evidence="2" id="KW-0808">Transferase</keyword>
<keyword evidence="3" id="KW-1185">Reference proteome</keyword>
<dbReference type="SUPFAM" id="SSF52777">
    <property type="entry name" value="CoA-dependent acyltransferases"/>
    <property type="match status" value="1"/>
</dbReference>
<dbReference type="InterPro" id="IPR001707">
    <property type="entry name" value="Cmp_AcTrfase"/>
</dbReference>
<reference evidence="2 3" key="1">
    <citation type="submission" date="2020-05" db="EMBL/GenBank/DDBJ databases">
        <title>Mucilaginibacter mali sp. nov.</title>
        <authorList>
            <person name="Kim H.S."/>
            <person name="Lee K.C."/>
            <person name="Suh M.K."/>
            <person name="Kim J.-S."/>
            <person name="Han K.-I."/>
            <person name="Eom M.K."/>
            <person name="Shin Y.K."/>
            <person name="Lee J.-S."/>
        </authorList>
    </citation>
    <scope>NUCLEOTIDE SEQUENCE [LARGE SCALE GENOMIC DNA]</scope>
    <source>
        <strain evidence="2 3">G2-14</strain>
    </source>
</reference>
<dbReference type="EMBL" id="CP054139">
    <property type="protein sequence ID" value="QKJ31809.1"/>
    <property type="molecule type" value="Genomic_DNA"/>
</dbReference>
<dbReference type="AlphaFoldDB" id="A0A7D4QVP7"/>
<dbReference type="Pfam" id="PF00302">
    <property type="entry name" value="CAT"/>
    <property type="match status" value="1"/>
</dbReference>
<protein>
    <submittedName>
        <fullName evidence="2">Chloramphenicol acetyltransferase</fullName>
    </submittedName>
</protein>
<dbReference type="PIRSF" id="PIRSF000440">
    <property type="entry name" value="CAT"/>
    <property type="match status" value="1"/>
</dbReference>
<dbReference type="Proteomes" id="UP000505355">
    <property type="component" value="Chromosome"/>
</dbReference>
<dbReference type="InterPro" id="IPR023213">
    <property type="entry name" value="CAT-like_dom_sf"/>
</dbReference>
<dbReference type="GO" id="GO:0008811">
    <property type="term" value="F:chloramphenicol O-acetyltransferase activity"/>
    <property type="evidence" value="ECO:0007669"/>
    <property type="project" value="InterPro"/>
</dbReference>
<evidence type="ECO:0000313" key="2">
    <source>
        <dbReference type="EMBL" id="QKJ31809.1"/>
    </source>
</evidence>
<organism evidence="2 3">
    <name type="scientific">Mucilaginibacter mali</name>
    <dbReference type="NCBI Taxonomy" id="2740462"/>
    <lineage>
        <taxon>Bacteria</taxon>
        <taxon>Pseudomonadati</taxon>
        <taxon>Bacteroidota</taxon>
        <taxon>Sphingobacteriia</taxon>
        <taxon>Sphingobacteriales</taxon>
        <taxon>Sphingobacteriaceae</taxon>
        <taxon>Mucilaginibacter</taxon>
    </lineage>
</organism>
<proteinExistence type="predicted"/>